<evidence type="ECO:0000256" key="2">
    <source>
        <dbReference type="ARBA" id="ARBA00022475"/>
    </source>
</evidence>
<reference evidence="9" key="2">
    <citation type="submission" date="2022-05" db="EMBL/GenBank/DDBJ databases">
        <authorList>
            <person name="Kim J.-S."/>
            <person name="Lee K."/>
            <person name="Suh M."/>
            <person name="Eom M."/>
            <person name="Kim J.-S."/>
            <person name="Kim D.-S."/>
            <person name="Ko S.-H."/>
            <person name="Shin Y."/>
            <person name="Lee J.-S."/>
        </authorList>
    </citation>
    <scope>NUCLEOTIDE SEQUENCE</scope>
    <source>
        <strain evidence="9">N237</strain>
    </source>
</reference>
<evidence type="ECO:0000256" key="3">
    <source>
        <dbReference type="ARBA" id="ARBA00022692"/>
    </source>
</evidence>
<keyword evidence="5 7" id="KW-0472">Membrane</keyword>
<gene>
    <name evidence="9" type="ORF">M6D93_18925</name>
</gene>
<evidence type="ECO:0000313" key="10">
    <source>
        <dbReference type="Proteomes" id="UP001056336"/>
    </source>
</evidence>
<feature type="compositionally biased region" description="Pro residues" evidence="6">
    <location>
        <begin position="62"/>
        <end position="82"/>
    </location>
</feature>
<feature type="transmembrane region" description="Helical" evidence="7">
    <location>
        <begin position="189"/>
        <end position="212"/>
    </location>
</feature>
<feature type="compositionally biased region" description="Low complexity" evidence="6">
    <location>
        <begin position="49"/>
        <end position="61"/>
    </location>
</feature>
<keyword evidence="10" id="KW-1185">Reference proteome</keyword>
<feature type="compositionally biased region" description="Low complexity" evidence="6">
    <location>
        <begin position="100"/>
        <end position="155"/>
    </location>
</feature>
<reference evidence="9" key="1">
    <citation type="journal article" date="2018" name="Int. J. Syst. Evol. Microbiol.">
        <title>Jatrophihabitans telluris sp. nov., isolated from sediment soil of lava forest wetlands and the emended description of the genus Jatrophihabitans.</title>
        <authorList>
            <person name="Lee K.C."/>
            <person name="Suh M.K."/>
            <person name="Eom M.K."/>
            <person name="Kim K.K."/>
            <person name="Kim J.S."/>
            <person name="Kim D.S."/>
            <person name="Ko S.H."/>
            <person name="Shin Y.K."/>
            <person name="Lee J.S."/>
        </authorList>
    </citation>
    <scope>NUCLEOTIDE SEQUENCE</scope>
    <source>
        <strain evidence="9">N237</strain>
    </source>
</reference>
<feature type="transmembrane region" description="Helical" evidence="7">
    <location>
        <begin position="218"/>
        <end position="235"/>
    </location>
</feature>
<name>A0ABY4QYY6_9ACTN</name>
<dbReference type="Pfam" id="PF06271">
    <property type="entry name" value="RDD"/>
    <property type="match status" value="1"/>
</dbReference>
<dbReference type="Proteomes" id="UP001056336">
    <property type="component" value="Chromosome"/>
</dbReference>
<keyword evidence="4 7" id="KW-1133">Transmembrane helix</keyword>
<keyword evidence="2" id="KW-1003">Cell membrane</keyword>
<dbReference type="PANTHER" id="PTHR36115">
    <property type="entry name" value="PROLINE-RICH ANTIGEN HOMOLOG-RELATED"/>
    <property type="match status" value="1"/>
</dbReference>
<dbReference type="PANTHER" id="PTHR36115:SF4">
    <property type="entry name" value="MEMBRANE PROTEIN"/>
    <property type="match status" value="1"/>
</dbReference>
<evidence type="ECO:0000256" key="5">
    <source>
        <dbReference type="ARBA" id="ARBA00023136"/>
    </source>
</evidence>
<evidence type="ECO:0000256" key="6">
    <source>
        <dbReference type="SAM" id="MobiDB-lite"/>
    </source>
</evidence>
<proteinExistence type="predicted"/>
<accession>A0ABY4QYY6</accession>
<evidence type="ECO:0000259" key="8">
    <source>
        <dbReference type="Pfam" id="PF06271"/>
    </source>
</evidence>
<feature type="compositionally biased region" description="Pro residues" evidence="6">
    <location>
        <begin position="38"/>
        <end position="48"/>
    </location>
</feature>
<evidence type="ECO:0000256" key="1">
    <source>
        <dbReference type="ARBA" id="ARBA00004651"/>
    </source>
</evidence>
<protein>
    <submittedName>
        <fullName evidence="9">RDD family protein</fullName>
    </submittedName>
</protein>
<keyword evidence="3 7" id="KW-0812">Transmembrane</keyword>
<feature type="region of interest" description="Disordered" evidence="6">
    <location>
        <begin position="1"/>
        <end position="155"/>
    </location>
</feature>
<feature type="transmembrane region" description="Helical" evidence="7">
    <location>
        <begin position="274"/>
        <end position="293"/>
    </location>
</feature>
<organism evidence="9 10">
    <name type="scientific">Jatrophihabitans telluris</name>
    <dbReference type="NCBI Taxonomy" id="2038343"/>
    <lineage>
        <taxon>Bacteria</taxon>
        <taxon>Bacillati</taxon>
        <taxon>Actinomycetota</taxon>
        <taxon>Actinomycetes</taxon>
        <taxon>Jatrophihabitantales</taxon>
        <taxon>Jatrophihabitantaceae</taxon>
        <taxon>Jatrophihabitans</taxon>
    </lineage>
</organism>
<evidence type="ECO:0000256" key="7">
    <source>
        <dbReference type="SAM" id="Phobius"/>
    </source>
</evidence>
<feature type="domain" description="RDD" evidence="8">
    <location>
        <begin position="183"/>
        <end position="312"/>
    </location>
</feature>
<sequence>MTQWGNDPDQPDKGHEGNQQPPSDPWGAPPSQSAQPPASDPWGPPSQSEPPQNQPSQSEPPQNQPPQNQPPQSDPWGAPPQQPDYGQQPQPGYAPPPQPGYGQPQYGQPQYGQPQYGQPQQPQYGQPQYGQPQYGQPAYGQPQYGQPQYGQPGAYPAAPGYNPAAYGQPGLVAFANGAQAKLATGMQRFLARLIDSVVYLLLYVIFLAIGIAGSGSGLGHLYGVVFFAVLVYYLYESVTVGMSGQTLGMKALSLKVVRDQDGGAIGMGKAFLRALLPTLGLFICGLLAILIWVSPFFDGSKRLQGWHDKIAGDFVIALK</sequence>
<dbReference type="InterPro" id="IPR051791">
    <property type="entry name" value="Pra-immunoreactive"/>
</dbReference>
<evidence type="ECO:0000256" key="4">
    <source>
        <dbReference type="ARBA" id="ARBA00022989"/>
    </source>
</evidence>
<dbReference type="EMBL" id="CP097332">
    <property type="protein sequence ID" value="UQX88332.1"/>
    <property type="molecule type" value="Genomic_DNA"/>
</dbReference>
<evidence type="ECO:0000313" key="9">
    <source>
        <dbReference type="EMBL" id="UQX88332.1"/>
    </source>
</evidence>
<dbReference type="InterPro" id="IPR010432">
    <property type="entry name" value="RDD"/>
</dbReference>
<dbReference type="RefSeq" id="WP_249771724.1">
    <property type="nucleotide sequence ID" value="NZ_CP097332.1"/>
</dbReference>
<comment type="subcellular location">
    <subcellularLocation>
        <location evidence="1">Cell membrane</location>
        <topology evidence="1">Multi-pass membrane protein</topology>
    </subcellularLocation>
</comment>